<evidence type="ECO:0000313" key="2">
    <source>
        <dbReference type="EMBL" id="KAK2551093.1"/>
    </source>
</evidence>
<evidence type="ECO:0000256" key="1">
    <source>
        <dbReference type="SAM" id="MobiDB-lite"/>
    </source>
</evidence>
<organism evidence="2 3">
    <name type="scientific">Acropora cervicornis</name>
    <name type="common">Staghorn coral</name>
    <dbReference type="NCBI Taxonomy" id="6130"/>
    <lineage>
        <taxon>Eukaryota</taxon>
        <taxon>Metazoa</taxon>
        <taxon>Cnidaria</taxon>
        <taxon>Anthozoa</taxon>
        <taxon>Hexacorallia</taxon>
        <taxon>Scleractinia</taxon>
        <taxon>Astrocoeniina</taxon>
        <taxon>Acroporidae</taxon>
        <taxon>Acropora</taxon>
    </lineage>
</organism>
<accession>A0AAD9PXW1</accession>
<protein>
    <submittedName>
        <fullName evidence="2">Uncharacterized protein</fullName>
    </submittedName>
</protein>
<sequence>MLFTSIGSLCGMISLRNPVRSMRNTGGMLSKITPLKRKLSRRLSSLEKTPLSEKDKERAQEILLASNAIEYMSSEESDIGAIENESSRGPKPRKIRKLGWERTKLRNLKARIDESHNESLSDKQRRTSAQFTRTRWAVRLSDN</sequence>
<dbReference type="EMBL" id="JARQWQ010000102">
    <property type="protein sequence ID" value="KAK2551093.1"/>
    <property type="molecule type" value="Genomic_DNA"/>
</dbReference>
<reference evidence="2" key="1">
    <citation type="journal article" date="2023" name="G3 (Bethesda)">
        <title>Whole genome assembly and annotation of the endangered Caribbean coral Acropora cervicornis.</title>
        <authorList>
            <person name="Selwyn J.D."/>
            <person name="Vollmer S.V."/>
        </authorList>
    </citation>
    <scope>NUCLEOTIDE SEQUENCE</scope>
    <source>
        <strain evidence="2">K2</strain>
    </source>
</reference>
<reference evidence="2" key="2">
    <citation type="journal article" date="2023" name="Science">
        <title>Genomic signatures of disease resistance in endangered staghorn corals.</title>
        <authorList>
            <person name="Vollmer S.V."/>
            <person name="Selwyn J.D."/>
            <person name="Despard B.A."/>
            <person name="Roesel C.L."/>
        </authorList>
    </citation>
    <scope>NUCLEOTIDE SEQUENCE</scope>
    <source>
        <strain evidence="2">K2</strain>
    </source>
</reference>
<dbReference type="AlphaFoldDB" id="A0AAD9PXW1"/>
<proteinExistence type="predicted"/>
<feature type="region of interest" description="Disordered" evidence="1">
    <location>
        <begin position="79"/>
        <end position="98"/>
    </location>
</feature>
<keyword evidence="3" id="KW-1185">Reference proteome</keyword>
<dbReference type="Proteomes" id="UP001249851">
    <property type="component" value="Unassembled WGS sequence"/>
</dbReference>
<name>A0AAD9PXW1_ACRCE</name>
<gene>
    <name evidence="2" type="ORF">P5673_028157</name>
</gene>
<comment type="caution">
    <text evidence="2">The sequence shown here is derived from an EMBL/GenBank/DDBJ whole genome shotgun (WGS) entry which is preliminary data.</text>
</comment>
<evidence type="ECO:0000313" key="3">
    <source>
        <dbReference type="Proteomes" id="UP001249851"/>
    </source>
</evidence>